<keyword evidence="2" id="KW-1185">Reference proteome</keyword>
<dbReference type="EMBL" id="JBEPMA010000004">
    <property type="protein sequence ID" value="MET3617326.1"/>
    <property type="molecule type" value="Genomic_DNA"/>
</dbReference>
<proteinExistence type="predicted"/>
<evidence type="ECO:0000313" key="1">
    <source>
        <dbReference type="EMBL" id="MET3617326.1"/>
    </source>
</evidence>
<dbReference type="InterPro" id="IPR036754">
    <property type="entry name" value="YbaK/aa-tRNA-synt-asso_dom_sf"/>
</dbReference>
<gene>
    <name evidence="1" type="ORF">ABID14_000955</name>
</gene>
<comment type="caution">
    <text evidence="1">The sequence shown here is derived from an EMBL/GenBank/DDBJ whole genome shotgun (WGS) entry which is preliminary data.</text>
</comment>
<sequence length="51" mass="5874">MKKDFKTLIDISAKDRNYIYLSAGKVGLQMRIRPTDLAKILDISFVDITKE</sequence>
<dbReference type="Proteomes" id="UP001549162">
    <property type="component" value="Unassembled WGS sequence"/>
</dbReference>
<name>A0ABV2J965_9FIRM</name>
<organism evidence="1 2">
    <name type="scientific">Peptoniphilus olsenii</name>
    <dbReference type="NCBI Taxonomy" id="411570"/>
    <lineage>
        <taxon>Bacteria</taxon>
        <taxon>Bacillati</taxon>
        <taxon>Bacillota</taxon>
        <taxon>Tissierellia</taxon>
        <taxon>Tissierellales</taxon>
        <taxon>Peptoniphilaceae</taxon>
        <taxon>Peptoniphilus</taxon>
    </lineage>
</organism>
<dbReference type="SUPFAM" id="SSF55826">
    <property type="entry name" value="YbaK/ProRS associated domain"/>
    <property type="match status" value="1"/>
</dbReference>
<dbReference type="Gene3D" id="3.90.960.10">
    <property type="entry name" value="YbaK/aminoacyl-tRNA synthetase-associated domain"/>
    <property type="match status" value="1"/>
</dbReference>
<reference evidence="1 2" key="1">
    <citation type="submission" date="2024-06" db="EMBL/GenBank/DDBJ databases">
        <title>Genomic Encyclopedia of Type Strains, Phase IV (KMG-IV): sequencing the most valuable type-strain genomes for metagenomic binning, comparative biology and taxonomic classification.</title>
        <authorList>
            <person name="Goeker M."/>
        </authorList>
    </citation>
    <scope>NUCLEOTIDE SEQUENCE [LARGE SCALE GENOMIC DNA]</scope>
    <source>
        <strain evidence="1 2">DSM 21460</strain>
    </source>
</reference>
<evidence type="ECO:0000313" key="2">
    <source>
        <dbReference type="Proteomes" id="UP001549162"/>
    </source>
</evidence>
<accession>A0ABV2J965</accession>
<protein>
    <submittedName>
        <fullName evidence="1">Prolyl-tRNA editing enzyme YbaK/EbsC (Cys-tRNA(Pro) deacylase)</fullName>
    </submittedName>
</protein>